<dbReference type="InterPro" id="IPR036291">
    <property type="entry name" value="NAD(P)-bd_dom_sf"/>
</dbReference>
<organism evidence="4 5">
    <name type="scientific">Devosia enhydra</name>
    <dbReference type="NCBI Taxonomy" id="665118"/>
    <lineage>
        <taxon>Bacteria</taxon>
        <taxon>Pseudomonadati</taxon>
        <taxon>Pseudomonadota</taxon>
        <taxon>Alphaproteobacteria</taxon>
        <taxon>Hyphomicrobiales</taxon>
        <taxon>Devosiaceae</taxon>
        <taxon>Devosia</taxon>
    </lineage>
</organism>
<evidence type="ECO:0000256" key="1">
    <source>
        <dbReference type="ARBA" id="ARBA00004953"/>
    </source>
</evidence>
<comment type="pathway">
    <text evidence="1">Cofactor biosynthesis; adenosylcobalamin biosynthesis.</text>
</comment>
<dbReference type="AlphaFoldDB" id="A0A1K2HXR6"/>
<protein>
    <submittedName>
        <fullName evidence="4">Precorrin-6A/cobalt-precorrin-6A reductase</fullName>
    </submittedName>
</protein>
<dbReference type="OrthoDB" id="5183775at2"/>
<dbReference type="STRING" id="665118.SAMN02983003_1930"/>
<dbReference type="GO" id="GO:0009236">
    <property type="term" value="P:cobalamin biosynthetic process"/>
    <property type="evidence" value="ECO:0007669"/>
    <property type="project" value="UniProtKB-UniPathway"/>
</dbReference>
<dbReference type="SUPFAM" id="SSF51735">
    <property type="entry name" value="NAD(P)-binding Rossmann-fold domains"/>
    <property type="match status" value="1"/>
</dbReference>
<evidence type="ECO:0000256" key="3">
    <source>
        <dbReference type="ARBA" id="ARBA00023002"/>
    </source>
</evidence>
<dbReference type="Pfam" id="PF02571">
    <property type="entry name" value="CbiJ"/>
    <property type="match status" value="1"/>
</dbReference>
<dbReference type="PROSITE" id="PS51014">
    <property type="entry name" value="COBK_CBIJ"/>
    <property type="match status" value="1"/>
</dbReference>
<dbReference type="Proteomes" id="UP000183447">
    <property type="component" value="Unassembled WGS sequence"/>
</dbReference>
<dbReference type="PANTHER" id="PTHR36925:SF1">
    <property type="entry name" value="COBALT-PRECORRIN-6A REDUCTASE"/>
    <property type="match status" value="1"/>
</dbReference>
<dbReference type="RefSeq" id="WP_072342035.1">
    <property type="nucleotide sequence ID" value="NZ_FPKU01000002.1"/>
</dbReference>
<dbReference type="UniPathway" id="UPA00148"/>
<accession>A0A1K2HXR6</accession>
<evidence type="ECO:0000313" key="5">
    <source>
        <dbReference type="Proteomes" id="UP000183447"/>
    </source>
</evidence>
<keyword evidence="2" id="KW-0169">Cobalamin biosynthesis</keyword>
<reference evidence="4 5" key="1">
    <citation type="submission" date="2016-11" db="EMBL/GenBank/DDBJ databases">
        <authorList>
            <person name="Jaros S."/>
            <person name="Januszkiewicz K."/>
            <person name="Wedrychowicz H."/>
        </authorList>
    </citation>
    <scope>NUCLEOTIDE SEQUENCE [LARGE SCALE GENOMIC DNA]</scope>
    <source>
        <strain evidence="4 5">ATCC 23634</strain>
    </source>
</reference>
<sequence length="252" mass="26497">MKILVLGGTEEARILAEQLVKMGHSVTTSLAGRTSAPLTPPGELHVGGFGGPQGLADFLRKNGFDRLVDATHPYAVQIATNAVDAAKATGMRCVRLVRPAWTEPQYAFWNNVPSPEAAALSLPTGSKVLLTVGHTGLETFLAREDCRFLVRVIEAPEKPLPAHARLIVARPPFFEGAETELIQGEAITHLVTKNSGGVQTEAKLAAAQKLRISVIMIARPALPPAHEVPTVGRAIAALQLTAPPAAQGPGAG</sequence>
<dbReference type="PANTHER" id="PTHR36925">
    <property type="entry name" value="COBALT-PRECORRIN-6A REDUCTASE"/>
    <property type="match status" value="1"/>
</dbReference>
<gene>
    <name evidence="4" type="ORF">SAMN02983003_1930</name>
</gene>
<name>A0A1K2HXR6_9HYPH</name>
<dbReference type="NCBIfam" id="NF005968">
    <property type="entry name" value="PRK08057.1-2"/>
    <property type="match status" value="1"/>
</dbReference>
<evidence type="ECO:0000256" key="2">
    <source>
        <dbReference type="ARBA" id="ARBA00022573"/>
    </source>
</evidence>
<keyword evidence="5" id="KW-1185">Reference proteome</keyword>
<dbReference type="InterPro" id="IPR003723">
    <property type="entry name" value="Precorrin-6x_reduct"/>
</dbReference>
<dbReference type="GO" id="GO:0016994">
    <property type="term" value="F:precorrin-6A reductase activity"/>
    <property type="evidence" value="ECO:0007669"/>
    <property type="project" value="InterPro"/>
</dbReference>
<dbReference type="EMBL" id="FPKU01000002">
    <property type="protein sequence ID" value="SFZ84296.1"/>
    <property type="molecule type" value="Genomic_DNA"/>
</dbReference>
<evidence type="ECO:0000313" key="4">
    <source>
        <dbReference type="EMBL" id="SFZ84296.1"/>
    </source>
</evidence>
<proteinExistence type="predicted"/>
<keyword evidence="3" id="KW-0560">Oxidoreductase</keyword>
<dbReference type="NCBIfam" id="TIGR00715">
    <property type="entry name" value="precor6x_red"/>
    <property type="match status" value="1"/>
</dbReference>